<dbReference type="GeneID" id="26250989"/>
<reference evidence="1 2" key="1">
    <citation type="journal article" date="2013" name="PLoS Genet.">
        <title>Comparative genome structure, secondary metabolite, and effector coding capacity across Cochliobolus pathogens.</title>
        <authorList>
            <person name="Condon B.J."/>
            <person name="Leng Y."/>
            <person name="Wu D."/>
            <person name="Bushley K.E."/>
            <person name="Ohm R.A."/>
            <person name="Otillar R."/>
            <person name="Martin J."/>
            <person name="Schackwitz W."/>
            <person name="Grimwood J."/>
            <person name="MohdZainudin N."/>
            <person name="Xue C."/>
            <person name="Wang R."/>
            <person name="Manning V.A."/>
            <person name="Dhillon B."/>
            <person name="Tu Z.J."/>
            <person name="Steffenson B.J."/>
            <person name="Salamov A."/>
            <person name="Sun H."/>
            <person name="Lowry S."/>
            <person name="LaButti K."/>
            <person name="Han J."/>
            <person name="Copeland A."/>
            <person name="Lindquist E."/>
            <person name="Barry K."/>
            <person name="Schmutz J."/>
            <person name="Baker S.E."/>
            <person name="Ciuffetti L.M."/>
            <person name="Grigoriev I.V."/>
            <person name="Zhong S."/>
            <person name="Turgeon B.G."/>
        </authorList>
    </citation>
    <scope>NUCLEOTIDE SEQUENCE [LARGE SCALE GENOMIC DNA]</scope>
    <source>
        <strain evidence="1 2">FI3</strain>
    </source>
</reference>
<keyword evidence="2" id="KW-1185">Reference proteome</keyword>
<evidence type="ECO:0000313" key="1">
    <source>
        <dbReference type="EMBL" id="EUN20412.1"/>
    </source>
</evidence>
<dbReference type="RefSeq" id="XP_014549986.1">
    <property type="nucleotide sequence ID" value="XM_014694500.1"/>
</dbReference>
<accession>W7E8N8</accession>
<dbReference type="HOGENOM" id="CLU_3147122_0_0_1"/>
<gene>
    <name evidence="1" type="ORF">COCVIDRAFT_117037</name>
</gene>
<feature type="non-terminal residue" evidence="1">
    <location>
        <position position="1"/>
    </location>
</feature>
<evidence type="ECO:0000313" key="2">
    <source>
        <dbReference type="Proteomes" id="UP000054337"/>
    </source>
</evidence>
<dbReference type="AlphaFoldDB" id="W7E8N8"/>
<proteinExistence type="predicted"/>
<dbReference type="Proteomes" id="UP000054337">
    <property type="component" value="Unassembled WGS sequence"/>
</dbReference>
<name>W7E8N8_BIPV3</name>
<protein>
    <submittedName>
        <fullName evidence="1">Uncharacterized protein</fullName>
    </submittedName>
</protein>
<sequence>FEDTQKVDNYYHSTLLANVYKAEDCQIHKSKKQELRKTIKRETPYRNIY</sequence>
<organism evidence="1 2">
    <name type="scientific">Bipolaris victoriae (strain FI3)</name>
    <name type="common">Victoria blight of oats agent</name>
    <name type="synonym">Cochliobolus victoriae</name>
    <dbReference type="NCBI Taxonomy" id="930091"/>
    <lineage>
        <taxon>Eukaryota</taxon>
        <taxon>Fungi</taxon>
        <taxon>Dikarya</taxon>
        <taxon>Ascomycota</taxon>
        <taxon>Pezizomycotina</taxon>
        <taxon>Dothideomycetes</taxon>
        <taxon>Pleosporomycetidae</taxon>
        <taxon>Pleosporales</taxon>
        <taxon>Pleosporineae</taxon>
        <taxon>Pleosporaceae</taxon>
        <taxon>Bipolaris</taxon>
    </lineage>
</organism>
<dbReference type="EMBL" id="KI969104">
    <property type="protein sequence ID" value="EUN20412.1"/>
    <property type="molecule type" value="Genomic_DNA"/>
</dbReference>